<name>A0A2U1PZR5_ARTAN</name>
<protein>
    <submittedName>
        <fullName evidence="2">Transposon protein</fullName>
    </submittedName>
</protein>
<comment type="caution">
    <text evidence="2">The sequence shown here is derived from an EMBL/GenBank/DDBJ whole genome shotgun (WGS) entry which is preliminary data.</text>
</comment>
<feature type="domain" description="Transposase-associated" evidence="1">
    <location>
        <begin position="6"/>
        <end position="71"/>
    </location>
</feature>
<reference evidence="2 3" key="1">
    <citation type="journal article" date="2018" name="Mol. Plant">
        <title>The genome of Artemisia annua provides insight into the evolution of Asteraceae family and artemisinin biosynthesis.</title>
        <authorList>
            <person name="Shen Q."/>
            <person name="Zhang L."/>
            <person name="Liao Z."/>
            <person name="Wang S."/>
            <person name="Yan T."/>
            <person name="Shi P."/>
            <person name="Liu M."/>
            <person name="Fu X."/>
            <person name="Pan Q."/>
            <person name="Wang Y."/>
            <person name="Lv Z."/>
            <person name="Lu X."/>
            <person name="Zhang F."/>
            <person name="Jiang W."/>
            <person name="Ma Y."/>
            <person name="Chen M."/>
            <person name="Hao X."/>
            <person name="Li L."/>
            <person name="Tang Y."/>
            <person name="Lv G."/>
            <person name="Zhou Y."/>
            <person name="Sun X."/>
            <person name="Brodelius P.E."/>
            <person name="Rose J.K.C."/>
            <person name="Tang K."/>
        </authorList>
    </citation>
    <scope>NUCLEOTIDE SEQUENCE [LARGE SCALE GENOMIC DNA]</scope>
    <source>
        <strain evidence="3">cv. Huhao1</strain>
        <tissue evidence="2">Leaf</tissue>
    </source>
</reference>
<accession>A0A2U1PZR5</accession>
<keyword evidence="3" id="KW-1185">Reference proteome</keyword>
<dbReference type="Pfam" id="PF13963">
    <property type="entry name" value="Transpos_assoc"/>
    <property type="match status" value="1"/>
</dbReference>
<dbReference type="OrthoDB" id="1729146at2759"/>
<proteinExistence type="predicted"/>
<evidence type="ECO:0000313" key="2">
    <source>
        <dbReference type="EMBL" id="PWA91284.1"/>
    </source>
</evidence>
<evidence type="ECO:0000259" key="1">
    <source>
        <dbReference type="Pfam" id="PF13963"/>
    </source>
</evidence>
<sequence length="94" mass="11019">MDRSVWMYQIERVTIEYLEHLSHFLKVAEDDRVKKGKSKVHCPCKNCLNWECFADLKTIKSHLIEKGFMQSLLPGFCLLKYRVIGFAYCCELAA</sequence>
<dbReference type="EMBL" id="PKPP01000558">
    <property type="protein sequence ID" value="PWA91284.1"/>
    <property type="molecule type" value="Genomic_DNA"/>
</dbReference>
<dbReference type="InterPro" id="IPR029480">
    <property type="entry name" value="Transpos_assoc"/>
</dbReference>
<gene>
    <name evidence="2" type="ORF">CTI12_AA091560</name>
</gene>
<evidence type="ECO:0000313" key="3">
    <source>
        <dbReference type="Proteomes" id="UP000245207"/>
    </source>
</evidence>
<dbReference type="AlphaFoldDB" id="A0A2U1PZR5"/>
<dbReference type="Proteomes" id="UP000245207">
    <property type="component" value="Unassembled WGS sequence"/>
</dbReference>
<organism evidence="2 3">
    <name type="scientific">Artemisia annua</name>
    <name type="common">Sweet wormwood</name>
    <dbReference type="NCBI Taxonomy" id="35608"/>
    <lineage>
        <taxon>Eukaryota</taxon>
        <taxon>Viridiplantae</taxon>
        <taxon>Streptophyta</taxon>
        <taxon>Embryophyta</taxon>
        <taxon>Tracheophyta</taxon>
        <taxon>Spermatophyta</taxon>
        <taxon>Magnoliopsida</taxon>
        <taxon>eudicotyledons</taxon>
        <taxon>Gunneridae</taxon>
        <taxon>Pentapetalae</taxon>
        <taxon>asterids</taxon>
        <taxon>campanulids</taxon>
        <taxon>Asterales</taxon>
        <taxon>Asteraceae</taxon>
        <taxon>Asteroideae</taxon>
        <taxon>Anthemideae</taxon>
        <taxon>Artemisiinae</taxon>
        <taxon>Artemisia</taxon>
    </lineage>
</organism>